<feature type="region of interest" description="Disordered" evidence="1">
    <location>
        <begin position="66"/>
        <end position="103"/>
    </location>
</feature>
<dbReference type="Gene3D" id="1.10.167.10">
    <property type="entry name" value="Regulator of G-protein Signalling 4, domain 2"/>
    <property type="match status" value="1"/>
</dbReference>
<evidence type="ECO:0000259" key="2">
    <source>
        <dbReference type="PROSITE" id="PS50132"/>
    </source>
</evidence>
<keyword evidence="4" id="KW-1185">Reference proteome</keyword>
<dbReference type="PANTHER" id="PTHR10845:SF259">
    <property type="entry name" value="RGS DOMAIN-CONTAINING PROTEIN-RELATED"/>
    <property type="match status" value="1"/>
</dbReference>
<organism evidence="3 4">
    <name type="scientific">Ciona savignyi</name>
    <name type="common">Pacific transparent sea squirt</name>
    <dbReference type="NCBI Taxonomy" id="51511"/>
    <lineage>
        <taxon>Eukaryota</taxon>
        <taxon>Metazoa</taxon>
        <taxon>Chordata</taxon>
        <taxon>Tunicata</taxon>
        <taxon>Ascidiacea</taxon>
        <taxon>Phlebobranchia</taxon>
        <taxon>Cionidae</taxon>
        <taxon>Ciona</taxon>
    </lineage>
</organism>
<sequence>MDYNGVCNFQWKEHNVKGRRCSIGFFYPKVTSASTKVEKRFSFSKKSNQTQSVIESCVVRAAANEPTTTAGKTRGAQQKSISMTTSNSKMRGCDPDSKMTQSDSIPIPEVINRSLNGGEGDWKSKEILRSLPTLFDFSGFNEGNQIKDKSIMNSKKHSRGESDFYLTAMKGSDVPAATSNKRRRRSDFVQSLSAWRNDKVSTIRTLRQFLTKKSRTALFRQFLKQEFSEENLDFWLAVESYKKLKGTKLAKEAHCIFETYILVGSSKEINIDAATRTFIVNNIKSADVSTFDAAQSKVFVLMERDSFRRFLLKEFSITSILSPKKETFSRQEPEKHRKDRKTPVVSALDFPELLHPNITARIKRNSSR</sequence>
<dbReference type="PANTHER" id="PTHR10845">
    <property type="entry name" value="REGULATOR OF G PROTEIN SIGNALING"/>
    <property type="match status" value="1"/>
</dbReference>
<name>H2Z840_CIOSA</name>
<dbReference type="STRING" id="51511.ENSCSAVP00000013752"/>
<dbReference type="Proteomes" id="UP000007875">
    <property type="component" value="Unassembled WGS sequence"/>
</dbReference>
<dbReference type="FunFam" id="1.10.167.10:FF:000001">
    <property type="entry name" value="Putative regulator of g-protein signaling 12"/>
    <property type="match status" value="1"/>
</dbReference>
<evidence type="ECO:0000313" key="4">
    <source>
        <dbReference type="Proteomes" id="UP000007875"/>
    </source>
</evidence>
<proteinExistence type="predicted"/>
<dbReference type="PROSITE" id="PS50132">
    <property type="entry name" value="RGS"/>
    <property type="match status" value="1"/>
</dbReference>
<dbReference type="SMART" id="SM00315">
    <property type="entry name" value="RGS"/>
    <property type="match status" value="1"/>
</dbReference>
<reference evidence="4" key="1">
    <citation type="submission" date="2003-08" db="EMBL/GenBank/DDBJ databases">
        <authorList>
            <person name="Birren B."/>
            <person name="Nusbaum C."/>
            <person name="Abebe A."/>
            <person name="Abouelleil A."/>
            <person name="Adekoya E."/>
            <person name="Ait-zahra M."/>
            <person name="Allen N."/>
            <person name="Allen T."/>
            <person name="An P."/>
            <person name="Anderson M."/>
            <person name="Anderson S."/>
            <person name="Arachchi H."/>
            <person name="Armbruster J."/>
            <person name="Bachantsang P."/>
            <person name="Baldwin J."/>
            <person name="Barry A."/>
            <person name="Bayul T."/>
            <person name="Blitshsteyn B."/>
            <person name="Bloom T."/>
            <person name="Blye J."/>
            <person name="Boguslavskiy L."/>
            <person name="Borowsky M."/>
            <person name="Boukhgalter B."/>
            <person name="Brunache A."/>
            <person name="Butler J."/>
            <person name="Calixte N."/>
            <person name="Calvo S."/>
            <person name="Camarata J."/>
            <person name="Campo K."/>
            <person name="Chang J."/>
            <person name="Cheshatsang Y."/>
            <person name="Citroen M."/>
            <person name="Collymore A."/>
            <person name="Considine T."/>
            <person name="Cook A."/>
            <person name="Cooke P."/>
            <person name="Corum B."/>
            <person name="Cuomo C."/>
            <person name="David R."/>
            <person name="Dawoe T."/>
            <person name="Degray S."/>
            <person name="Dodge S."/>
            <person name="Dooley K."/>
            <person name="Dorje P."/>
            <person name="Dorjee K."/>
            <person name="Dorris L."/>
            <person name="Duffey N."/>
            <person name="Dupes A."/>
            <person name="Elkins T."/>
            <person name="Engels R."/>
            <person name="Erickson J."/>
            <person name="Farina A."/>
            <person name="Faro S."/>
            <person name="Ferreira P."/>
            <person name="Fischer H."/>
            <person name="Fitzgerald M."/>
            <person name="Foley K."/>
            <person name="Gage D."/>
            <person name="Galagan J."/>
            <person name="Gearin G."/>
            <person name="Gnerre S."/>
            <person name="Gnirke A."/>
            <person name="Goyette A."/>
            <person name="Graham J."/>
            <person name="Grandbois E."/>
            <person name="Gyaltsen K."/>
            <person name="Hafez N."/>
            <person name="Hagopian D."/>
            <person name="Hagos B."/>
            <person name="Hall J."/>
            <person name="Hatcher B."/>
            <person name="Heller A."/>
            <person name="Higgins H."/>
            <person name="Honan T."/>
            <person name="Horn A."/>
            <person name="Houde N."/>
            <person name="Hughes L."/>
            <person name="Hulme W."/>
            <person name="Husby E."/>
            <person name="Iliev I."/>
            <person name="Jaffe D."/>
            <person name="Jones C."/>
            <person name="Kamal M."/>
            <person name="Kamat A."/>
            <person name="Kamvysselis M."/>
            <person name="Karlsson E."/>
            <person name="Kells C."/>
            <person name="Kieu A."/>
            <person name="Kisner P."/>
            <person name="Kodira C."/>
            <person name="Kulbokas E."/>
            <person name="Labutti K."/>
            <person name="Lama D."/>
            <person name="Landers T."/>
            <person name="Leger J."/>
            <person name="Levine S."/>
            <person name="Lewis D."/>
            <person name="Lewis T."/>
            <person name="Lindblad-toh K."/>
            <person name="Liu X."/>
            <person name="Lokyitsang T."/>
            <person name="Lokyitsang Y."/>
            <person name="Lucien O."/>
            <person name="Lui A."/>
            <person name="Ma L.J."/>
            <person name="Mabbitt R."/>
            <person name="Macdonald J."/>
            <person name="Maclean C."/>
            <person name="Major J."/>
            <person name="Manning J."/>
            <person name="Marabella R."/>
            <person name="Maru K."/>
            <person name="Matthews C."/>
            <person name="Mauceli E."/>
            <person name="Mccarthy M."/>
            <person name="Mcdonough S."/>
            <person name="Mcghee T."/>
            <person name="Meldrim J."/>
            <person name="Meneus L."/>
            <person name="Mesirov J."/>
            <person name="Mihalev A."/>
            <person name="Mihova T."/>
            <person name="Mikkelsen T."/>
            <person name="Mlenga V."/>
            <person name="Moru K."/>
            <person name="Mozes J."/>
            <person name="Mulrain L."/>
            <person name="Munson G."/>
            <person name="Naylor J."/>
            <person name="Newes C."/>
            <person name="Nguyen C."/>
            <person name="Nguyen N."/>
            <person name="Nguyen T."/>
            <person name="Nicol R."/>
            <person name="Nielsen C."/>
            <person name="Nizzari M."/>
            <person name="Norbu C."/>
            <person name="Norbu N."/>
            <person name="O'donnell P."/>
            <person name="Okoawo O."/>
            <person name="O'leary S."/>
            <person name="Omotosho B."/>
            <person name="O'neill K."/>
            <person name="Osman S."/>
            <person name="Parker S."/>
            <person name="Perrin D."/>
            <person name="Phunkhang P."/>
            <person name="Piqani B."/>
            <person name="Purcell S."/>
            <person name="Rachupka T."/>
            <person name="Ramasamy U."/>
            <person name="Rameau R."/>
            <person name="Ray V."/>
            <person name="Raymond C."/>
            <person name="Retta R."/>
            <person name="Richardson S."/>
            <person name="Rise C."/>
            <person name="Rodriguez J."/>
            <person name="Rogers J."/>
            <person name="Rogov P."/>
            <person name="Rutman M."/>
            <person name="Schupbach R."/>
            <person name="Seaman C."/>
            <person name="Settipalli S."/>
            <person name="Sharpe T."/>
            <person name="Sheridan J."/>
            <person name="Sherpa N."/>
            <person name="Shi J."/>
            <person name="Smirnov S."/>
            <person name="Smith C."/>
            <person name="Sougnez C."/>
            <person name="Spencer B."/>
            <person name="Stalker J."/>
            <person name="Stange-thomann N."/>
            <person name="Stavropoulos S."/>
            <person name="Stetson K."/>
            <person name="Stone C."/>
            <person name="Stone S."/>
            <person name="Stubbs M."/>
            <person name="Talamas J."/>
            <person name="Tchuinga P."/>
            <person name="Tenzing P."/>
            <person name="Tesfaye S."/>
            <person name="Theodore J."/>
            <person name="Thoulutsang Y."/>
            <person name="Topham K."/>
            <person name="Towey S."/>
            <person name="Tsamla T."/>
            <person name="Tsomo N."/>
            <person name="Vallee D."/>
            <person name="Vassiliev H."/>
            <person name="Venkataraman V."/>
            <person name="Vinson J."/>
            <person name="Vo A."/>
            <person name="Wade C."/>
            <person name="Wang S."/>
            <person name="Wangchuk T."/>
            <person name="Wangdi T."/>
            <person name="Whittaker C."/>
            <person name="Wilkinson J."/>
            <person name="Wu Y."/>
            <person name="Wyman D."/>
            <person name="Yadav S."/>
            <person name="Yang S."/>
            <person name="Yang X."/>
            <person name="Yeager S."/>
            <person name="Yee E."/>
            <person name="Young G."/>
            <person name="Zainoun J."/>
            <person name="Zembeck L."/>
            <person name="Zimmer A."/>
            <person name="Zody M."/>
            <person name="Lander E."/>
        </authorList>
    </citation>
    <scope>NUCLEOTIDE SEQUENCE [LARGE SCALE GENOMIC DNA]</scope>
</reference>
<dbReference type="Pfam" id="PF00615">
    <property type="entry name" value="RGS"/>
    <property type="match status" value="1"/>
</dbReference>
<dbReference type="SUPFAM" id="SSF48097">
    <property type="entry name" value="Regulator of G-protein signaling, RGS"/>
    <property type="match status" value="1"/>
</dbReference>
<evidence type="ECO:0000256" key="1">
    <source>
        <dbReference type="SAM" id="MobiDB-lite"/>
    </source>
</evidence>
<feature type="compositionally biased region" description="Polar residues" evidence="1">
    <location>
        <begin position="66"/>
        <end position="89"/>
    </location>
</feature>
<dbReference type="PRINTS" id="PR01301">
    <property type="entry name" value="RGSPROTEIN"/>
</dbReference>
<reference evidence="3" key="3">
    <citation type="submission" date="2025-09" db="UniProtKB">
        <authorList>
            <consortium name="Ensembl"/>
        </authorList>
    </citation>
    <scope>IDENTIFICATION</scope>
</reference>
<dbReference type="eggNOG" id="KOG3589">
    <property type="taxonomic scope" value="Eukaryota"/>
</dbReference>
<evidence type="ECO:0000313" key="3">
    <source>
        <dbReference type="Ensembl" id="ENSCSAVP00000013752.1"/>
    </source>
</evidence>
<dbReference type="AlphaFoldDB" id="H2Z840"/>
<accession>H2Z840</accession>
<dbReference type="GeneTree" id="ENSGT00940000154416"/>
<dbReference type="Ensembl" id="ENSCSAVT00000013910.1">
    <property type="protein sequence ID" value="ENSCSAVP00000013752.1"/>
    <property type="gene ID" value="ENSCSAVG00000008065.1"/>
</dbReference>
<protein>
    <recommendedName>
        <fullName evidence="2">RGS domain-containing protein</fullName>
    </recommendedName>
</protein>
<dbReference type="HOGENOM" id="CLU_752184_0_0_1"/>
<feature type="domain" description="RGS" evidence="2">
    <location>
        <begin position="205"/>
        <end position="311"/>
    </location>
</feature>
<dbReference type="InterPro" id="IPR036305">
    <property type="entry name" value="RGS_sf"/>
</dbReference>
<dbReference type="InterPro" id="IPR016137">
    <property type="entry name" value="RGS"/>
</dbReference>
<reference evidence="3" key="2">
    <citation type="submission" date="2025-08" db="UniProtKB">
        <authorList>
            <consortium name="Ensembl"/>
        </authorList>
    </citation>
    <scope>IDENTIFICATION</scope>
</reference>
<dbReference type="InterPro" id="IPR044926">
    <property type="entry name" value="RGS_subdomain_2"/>
</dbReference>
<dbReference type="InParanoid" id="H2Z840"/>